<feature type="region of interest" description="Disordered" evidence="8">
    <location>
        <begin position="26"/>
        <end position="58"/>
    </location>
</feature>
<dbReference type="PANTHER" id="PTHR48432">
    <property type="entry name" value="S5 DRBM DOMAIN-CONTAINING PROTEIN"/>
    <property type="match status" value="1"/>
</dbReference>
<evidence type="ECO:0000256" key="2">
    <source>
        <dbReference type="ARBA" id="ARBA00022730"/>
    </source>
</evidence>
<keyword evidence="2" id="KW-0699">rRNA-binding</keyword>
<keyword evidence="10" id="KW-0150">Chloroplast</keyword>
<proteinExistence type="inferred from homology"/>
<accession>D9IXQ8</accession>
<sequence length="564" mass="63052">MTVRFTKKPKTGLRFSAVLSRKLSRYKTPTLNPEARPTSGPARPLPSHSRSPSTSTSYCTFTRTKRILRHLSQPSANIENKALLHDYIQMLSGTNMCYSVPDSSRELFGVKRLSMCRLKEAKLHRKLTAKLSYALSGDSGLSRDALQYKKLFEHRLYSKLMDKLRTRGAAFSAITESHLDDTVQRTDLREQYLFSGLTYLSATGRRSEFVTNLPRLKELIRQSRENIQFILLELGLTQAARTRKLYPSTSAVTSDRRIRALRKVLRILKKVGRSESPLTALIANASGVRVSRLSELLANRMFSLAALSTISTKPGKTSEKPHKSLFKLLSPMSLQPLTAAQSSSTEKERSLINSLTFKDITRRGELEVRQGDLASTSFGQQRAQRELPQKHPILQEVLEYRGVSRTRAGGRSRRFRVLLVIGRKTGWVGVGLGKHKYIPEAIQKAKRDAARNISFLRRTAVGSISNTVKGKFKKAHVLLKPLPVGSGMMTGSCLKNVLVLAGYSNVWGLQMGTPNKICNVKAVLDALGQLRSDVEIIGARQSKRDDTKPQESLVCALKLYAETR</sequence>
<dbReference type="SUPFAM" id="SSF54211">
    <property type="entry name" value="Ribosomal protein S5 domain 2-like"/>
    <property type="match status" value="1"/>
</dbReference>
<dbReference type="GO" id="GO:1990904">
    <property type="term" value="C:ribonucleoprotein complex"/>
    <property type="evidence" value="ECO:0007669"/>
    <property type="project" value="UniProtKB-UniRule"/>
</dbReference>
<organism evidence="10">
    <name type="scientific">Chromerida sp. RM11</name>
    <dbReference type="NCBI Taxonomy" id="348535"/>
    <lineage>
        <taxon>Eukaryota</taxon>
        <taxon>Sar</taxon>
        <taxon>Alveolata</taxon>
        <taxon>Colpodellida</taxon>
    </lineage>
</organism>
<dbReference type="RefSeq" id="YP_003795437.1">
    <property type="nucleotide sequence ID" value="NC_014345.1"/>
</dbReference>
<dbReference type="Gene3D" id="3.30.230.10">
    <property type="match status" value="1"/>
</dbReference>
<dbReference type="PROSITE" id="PS50881">
    <property type="entry name" value="S5_DSRBD"/>
    <property type="match status" value="1"/>
</dbReference>
<evidence type="ECO:0000256" key="8">
    <source>
        <dbReference type="SAM" id="MobiDB-lite"/>
    </source>
</evidence>
<dbReference type="EMBL" id="HM222968">
    <property type="protein sequence ID" value="ADJ66625.1"/>
    <property type="molecule type" value="Genomic_DNA"/>
</dbReference>
<dbReference type="GO" id="GO:0019843">
    <property type="term" value="F:rRNA binding"/>
    <property type="evidence" value="ECO:0007669"/>
    <property type="project" value="UniProtKB-KW"/>
</dbReference>
<gene>
    <name evidence="10" type="primary">rps5</name>
</gene>
<feature type="compositionally biased region" description="Low complexity" evidence="8">
    <location>
        <begin position="41"/>
        <end position="57"/>
    </location>
</feature>
<evidence type="ECO:0000256" key="4">
    <source>
        <dbReference type="ARBA" id="ARBA00022980"/>
    </source>
</evidence>
<reference evidence="10" key="1">
    <citation type="journal article" date="2010" name="Proc. Natl. Acad. Sci. U.S.A.">
        <title>A common red algal origin of the apicomplexan, dinoflagellate, and heterokont plastids.</title>
        <authorList>
            <person name="Janouskovec J."/>
            <person name="Horak A."/>
            <person name="Obornik M."/>
            <person name="Lukes J."/>
            <person name="Keeling P.J."/>
        </authorList>
    </citation>
    <scope>NUCLEOTIDE SEQUENCE [LARGE SCALE GENOMIC DNA]</scope>
</reference>
<protein>
    <submittedName>
        <fullName evidence="10">Ribosomal protein S5</fullName>
    </submittedName>
</protein>
<dbReference type="InterPro" id="IPR020568">
    <property type="entry name" value="Ribosomal_Su5_D2-typ_SF"/>
</dbReference>
<dbReference type="InterPro" id="IPR000851">
    <property type="entry name" value="Ribosomal_uS5"/>
</dbReference>
<dbReference type="GO" id="GO:0006412">
    <property type="term" value="P:translation"/>
    <property type="evidence" value="ECO:0007669"/>
    <property type="project" value="InterPro"/>
</dbReference>
<keyword evidence="3" id="KW-0694">RNA-binding</keyword>
<keyword evidence="10" id="KW-0934">Plastid</keyword>
<dbReference type="Pfam" id="PF00333">
    <property type="entry name" value="Ribosomal_S5"/>
    <property type="match status" value="1"/>
</dbReference>
<evidence type="ECO:0000256" key="1">
    <source>
        <dbReference type="ARBA" id="ARBA00008945"/>
    </source>
</evidence>
<dbReference type="Pfam" id="PF03719">
    <property type="entry name" value="Ribosomal_S5_C"/>
    <property type="match status" value="1"/>
</dbReference>
<evidence type="ECO:0000256" key="7">
    <source>
        <dbReference type="RuleBase" id="RU003823"/>
    </source>
</evidence>
<dbReference type="GeneID" id="9481106"/>
<dbReference type="GO" id="GO:0003735">
    <property type="term" value="F:structural constituent of ribosome"/>
    <property type="evidence" value="ECO:0007669"/>
    <property type="project" value="UniProtKB-UniRule"/>
</dbReference>
<dbReference type="SUPFAM" id="SSF54768">
    <property type="entry name" value="dsRNA-binding domain-like"/>
    <property type="match status" value="1"/>
</dbReference>
<dbReference type="InterPro" id="IPR005324">
    <property type="entry name" value="Ribosomal_uS5_C"/>
</dbReference>
<dbReference type="GO" id="GO:0005840">
    <property type="term" value="C:ribosome"/>
    <property type="evidence" value="ECO:0007669"/>
    <property type="project" value="UniProtKB-KW"/>
</dbReference>
<evidence type="ECO:0000313" key="10">
    <source>
        <dbReference type="EMBL" id="ADJ66625.1"/>
    </source>
</evidence>
<keyword evidence="5 6" id="KW-0687">Ribonucleoprotein</keyword>
<evidence type="ECO:0000256" key="6">
    <source>
        <dbReference type="PROSITE-ProRule" id="PRU00268"/>
    </source>
</evidence>
<evidence type="ECO:0000256" key="5">
    <source>
        <dbReference type="ARBA" id="ARBA00023274"/>
    </source>
</evidence>
<dbReference type="InterPro" id="IPR013810">
    <property type="entry name" value="Ribosomal_uS5_N"/>
</dbReference>
<name>D9IXQ8_9ALVE</name>
<dbReference type="PANTHER" id="PTHR48432:SF1">
    <property type="entry name" value="S5 DRBM DOMAIN-CONTAINING PROTEIN"/>
    <property type="match status" value="1"/>
</dbReference>
<dbReference type="AlphaFoldDB" id="D9IXQ8"/>
<evidence type="ECO:0000256" key="3">
    <source>
        <dbReference type="ARBA" id="ARBA00022884"/>
    </source>
</evidence>
<dbReference type="Gene3D" id="3.30.160.20">
    <property type="match status" value="1"/>
</dbReference>
<evidence type="ECO:0000259" key="9">
    <source>
        <dbReference type="PROSITE" id="PS50881"/>
    </source>
</evidence>
<keyword evidence="4 6" id="KW-0689">Ribosomal protein</keyword>
<feature type="domain" description="S5 DRBM" evidence="9">
    <location>
        <begin position="393"/>
        <end position="456"/>
    </location>
</feature>
<dbReference type="InterPro" id="IPR014721">
    <property type="entry name" value="Ribsml_uS5_D2-typ_fold_subgr"/>
</dbReference>
<geneLocation type="chloroplast" evidence="10"/>
<comment type="similarity">
    <text evidence="1 7">Belongs to the universal ribosomal protein uS5 family.</text>
</comment>